<reference evidence="1" key="1">
    <citation type="submission" date="2021-01" db="EMBL/GenBank/DDBJ databases">
        <authorList>
            <person name="Kaushik A."/>
        </authorList>
    </citation>
    <scope>NUCLEOTIDE SEQUENCE</scope>
    <source>
        <strain evidence="1">AG1-1C</strain>
    </source>
</reference>
<sequence length="1213" mass="134366">MSIDATRKPLRGPWEGDTKIVIGIDIGTTQSGVAFAFLQNGGSQNIQRVVKWPGQQESQQQGKIPTLVWYDRSKTAVAFGAEAQLPTIEEQAEDNGWVLAKHFKLHLHPSDMQATHDLKLDDLPPGVTLRQIYSDFLRYLLKHTKTFFEDRVLDGKQIWARYSPTMEVVIAHPNGWGIREQTFLRSAAVAAGYSTAEQALGKIRFLTEAEASVHFCIHHTNLGNILKPGINFAVCDAGGSTVDTTLYSVKSARPILKLEEKRASACVQAGAIFVDFEAEKYLRRTLVNAGLNSEDVEEYTKVGVKDFEGFAKREFKDETTEKSVAIAQTRFINTAIRVRRGRMALSGSTVKGFFDVCTKEITASVDKQITGINVPYILLVGGFGDSPYIRSEFKKRYEPRGSQVTLTNDSASKAVADGAVIWSTLSSVYSRAPRYSFGTDASRIYLPFIHDRQGRVPYTCVNGEEMVSGVWSQIVQKASASAMEGVALDAEVVCRESYRHLYATPNPYLELYTLDLLAYSGDNKPEWALDTDDEILPGFQRSCTIRANLKNLQGALKLSVGTNGNRYWTLNYDVCIRFGGTELEGYMEWEEKGQHTIETGVLPCAMSIDATSKPFRGPWEGDTKIVIGIDIGTTQSGVAFAFLENGASQVIHRITRWPGQEAHNQQGKIPTLVWYDTNKRAVAFGAEAQLHTIEEQAEDNGWVLARYFKLHLHPSDMQAKHELKLDDLPPGVGLRQIYSDFLGYLLRHTKAYFEDRIINGKHIWERHSPTMEVVIAHPNGWGVREQAFLRSAAVAAGFSTSDQAPKKVRFVTEAEASVHFCIHHTNLGTVLRVCGLGVVGVATAKRRLIQPGTNFAVCDAGGSTVDTTLYSVISAQPVLKLKEERASACVQAGAIFVDFEIERFLRKSLANAGLSPDDVAEYTKAGVKDFEGFAKRAFKDEAAEQSVAVAHTRFNNAAIRARQPPKKLLPISPTIKEFFDGVDVPYILLVGGFGDSPYIRNEFKKQYEPRGSQITLTNDSTSKAVADGAVIWSTLSSVSSRAPRYSFGTTIAIPFRANVHRRQHRVPYANARGEQVVSGGWSQIVQKGVALDSEVVCRRPYVHLHTTSNPDLELFTVDLLAYSSENKPEWARGPHGDLSPGFQEACTIRANLQNLEGALVSAMGKHGSRYWTLQFEICIRFGGTELESYLEWEENGIKRTGPASIVPQDSIDL</sequence>
<dbReference type="InterPro" id="IPR043129">
    <property type="entry name" value="ATPase_NBD"/>
</dbReference>
<evidence type="ECO:0000313" key="1">
    <source>
        <dbReference type="EMBL" id="CAE6415064.1"/>
    </source>
</evidence>
<evidence type="ECO:0000313" key="2">
    <source>
        <dbReference type="Proteomes" id="UP000663846"/>
    </source>
</evidence>
<dbReference type="Gene3D" id="3.90.640.10">
    <property type="entry name" value="Actin, Chain A, domain 4"/>
    <property type="match status" value="1"/>
</dbReference>
<accession>A0A8H2X2X4</accession>
<dbReference type="Proteomes" id="UP000663846">
    <property type="component" value="Unassembled WGS sequence"/>
</dbReference>
<name>A0A8H2X2X4_9AGAM</name>
<dbReference type="CDD" id="cd10170">
    <property type="entry name" value="ASKHA_NBD_HSP70"/>
    <property type="match status" value="2"/>
</dbReference>
<dbReference type="SUPFAM" id="SSF53067">
    <property type="entry name" value="Actin-like ATPase domain"/>
    <property type="match status" value="4"/>
</dbReference>
<dbReference type="EMBL" id="CAJMWS010000316">
    <property type="protein sequence ID" value="CAE6415064.1"/>
    <property type="molecule type" value="Genomic_DNA"/>
</dbReference>
<dbReference type="AlphaFoldDB" id="A0A8H2X2X4"/>
<proteinExistence type="predicted"/>
<comment type="caution">
    <text evidence="1">The sequence shown here is derived from an EMBL/GenBank/DDBJ whole genome shotgun (WGS) entry which is preliminary data.</text>
</comment>
<evidence type="ECO:0008006" key="3">
    <source>
        <dbReference type="Google" id="ProtNLM"/>
    </source>
</evidence>
<dbReference type="PANTHER" id="PTHR14187">
    <property type="entry name" value="ALPHA KINASE/ELONGATION FACTOR 2 KINASE"/>
    <property type="match status" value="1"/>
</dbReference>
<dbReference type="PANTHER" id="PTHR14187:SF5">
    <property type="entry name" value="HEAT SHOCK 70 KDA PROTEIN 12A"/>
    <property type="match status" value="1"/>
</dbReference>
<gene>
    <name evidence="1" type="ORF">RDB_LOCUS75954</name>
</gene>
<dbReference type="Gene3D" id="3.30.420.40">
    <property type="match status" value="3"/>
</dbReference>
<organism evidence="1 2">
    <name type="scientific">Rhizoctonia solani</name>
    <dbReference type="NCBI Taxonomy" id="456999"/>
    <lineage>
        <taxon>Eukaryota</taxon>
        <taxon>Fungi</taxon>
        <taxon>Dikarya</taxon>
        <taxon>Basidiomycota</taxon>
        <taxon>Agaricomycotina</taxon>
        <taxon>Agaricomycetes</taxon>
        <taxon>Cantharellales</taxon>
        <taxon>Ceratobasidiaceae</taxon>
        <taxon>Rhizoctonia</taxon>
    </lineage>
</organism>
<protein>
    <recommendedName>
        <fullName evidence="3">Heat shock 70 kDa protein 12A</fullName>
    </recommendedName>
</protein>